<evidence type="ECO:0000313" key="2">
    <source>
        <dbReference type="EMBL" id="KAK3319435.1"/>
    </source>
</evidence>
<dbReference type="AlphaFoldDB" id="A0AAE0I6L8"/>
<gene>
    <name evidence="2" type="ORF">B0H66DRAFT_575862</name>
</gene>
<name>A0AAE0I6L8_9PEZI</name>
<dbReference type="Proteomes" id="UP001283341">
    <property type="component" value="Unassembled WGS sequence"/>
</dbReference>
<organism evidence="2 3">
    <name type="scientific">Apodospora peruviana</name>
    <dbReference type="NCBI Taxonomy" id="516989"/>
    <lineage>
        <taxon>Eukaryota</taxon>
        <taxon>Fungi</taxon>
        <taxon>Dikarya</taxon>
        <taxon>Ascomycota</taxon>
        <taxon>Pezizomycotina</taxon>
        <taxon>Sordariomycetes</taxon>
        <taxon>Sordariomycetidae</taxon>
        <taxon>Sordariales</taxon>
        <taxon>Lasiosphaeriaceae</taxon>
        <taxon>Apodospora</taxon>
    </lineage>
</organism>
<comment type="caution">
    <text evidence="2">The sequence shown here is derived from an EMBL/GenBank/DDBJ whole genome shotgun (WGS) entry which is preliminary data.</text>
</comment>
<accession>A0AAE0I6L8</accession>
<feature type="coiled-coil region" evidence="1">
    <location>
        <begin position="162"/>
        <end position="219"/>
    </location>
</feature>
<keyword evidence="1" id="KW-0175">Coiled coil</keyword>
<keyword evidence="3" id="KW-1185">Reference proteome</keyword>
<evidence type="ECO:0000256" key="1">
    <source>
        <dbReference type="SAM" id="Coils"/>
    </source>
</evidence>
<reference evidence="2" key="2">
    <citation type="submission" date="2023-06" db="EMBL/GenBank/DDBJ databases">
        <authorList>
            <consortium name="Lawrence Berkeley National Laboratory"/>
            <person name="Haridas S."/>
            <person name="Hensen N."/>
            <person name="Bonometti L."/>
            <person name="Westerberg I."/>
            <person name="Brannstrom I.O."/>
            <person name="Guillou S."/>
            <person name="Cros-Aarteil S."/>
            <person name="Calhoun S."/>
            <person name="Kuo A."/>
            <person name="Mondo S."/>
            <person name="Pangilinan J."/>
            <person name="Riley R."/>
            <person name="Labutti K."/>
            <person name="Andreopoulos B."/>
            <person name="Lipzen A."/>
            <person name="Chen C."/>
            <person name="Yanf M."/>
            <person name="Daum C."/>
            <person name="Ng V."/>
            <person name="Clum A."/>
            <person name="Steindorff A."/>
            <person name="Ohm R."/>
            <person name="Martin F."/>
            <person name="Silar P."/>
            <person name="Natvig D."/>
            <person name="Lalanne C."/>
            <person name="Gautier V."/>
            <person name="Ament-Velasquez S.L."/>
            <person name="Kruys A."/>
            <person name="Hutchinson M.I."/>
            <person name="Powell A.J."/>
            <person name="Barry K."/>
            <person name="Miller A.N."/>
            <person name="Grigoriev I.V."/>
            <person name="Debuchy R."/>
            <person name="Gladieux P."/>
            <person name="Thoren M.H."/>
            <person name="Johannesson H."/>
        </authorList>
    </citation>
    <scope>NUCLEOTIDE SEQUENCE</scope>
    <source>
        <strain evidence="2">CBS 118394</strain>
    </source>
</reference>
<dbReference type="EMBL" id="JAUEDM010000004">
    <property type="protein sequence ID" value="KAK3319435.1"/>
    <property type="molecule type" value="Genomic_DNA"/>
</dbReference>
<evidence type="ECO:0000313" key="3">
    <source>
        <dbReference type="Proteomes" id="UP001283341"/>
    </source>
</evidence>
<protein>
    <submittedName>
        <fullName evidence="2">Uncharacterized protein</fullName>
    </submittedName>
</protein>
<sequence>MVNETKSNGRATQRNKISTGLLILLAGLPESRRYVSQLLEKREAIAALEAENRQQIIDSAKIAYDSLESVVAALLLIEKGDRFLSRQSETIVEALDAAGAKFSALSAVSEENMQELGVKAGDCMELGDSAGNYITMLEARVQALNGLIPAMFEIKRSHDRVLQDKRNREHELRSQLNSAQSSVDDFGNNFLGFFDSSVMRNAEQRLRDARSSLEDNQRQQNQAADDVRRFYRVAIATRNASAAIYGLKVMVKDVSEKFDAEYKAVTDVQDAENRLCEGLLQLRNQIVAGDWTTTRDKSLQVVLRLLAADDELFQGQPQYRDVEVRIKEAIVAKMGDCAIQELVDGVTLDHEVVTDPALAY</sequence>
<reference evidence="2" key="1">
    <citation type="journal article" date="2023" name="Mol. Phylogenet. Evol.">
        <title>Genome-scale phylogeny and comparative genomics of the fungal order Sordariales.</title>
        <authorList>
            <person name="Hensen N."/>
            <person name="Bonometti L."/>
            <person name="Westerberg I."/>
            <person name="Brannstrom I.O."/>
            <person name="Guillou S."/>
            <person name="Cros-Aarteil S."/>
            <person name="Calhoun S."/>
            <person name="Haridas S."/>
            <person name="Kuo A."/>
            <person name="Mondo S."/>
            <person name="Pangilinan J."/>
            <person name="Riley R."/>
            <person name="LaButti K."/>
            <person name="Andreopoulos B."/>
            <person name="Lipzen A."/>
            <person name="Chen C."/>
            <person name="Yan M."/>
            <person name="Daum C."/>
            <person name="Ng V."/>
            <person name="Clum A."/>
            <person name="Steindorff A."/>
            <person name="Ohm R.A."/>
            <person name="Martin F."/>
            <person name="Silar P."/>
            <person name="Natvig D.O."/>
            <person name="Lalanne C."/>
            <person name="Gautier V."/>
            <person name="Ament-Velasquez S.L."/>
            <person name="Kruys A."/>
            <person name="Hutchinson M.I."/>
            <person name="Powell A.J."/>
            <person name="Barry K."/>
            <person name="Miller A.N."/>
            <person name="Grigoriev I.V."/>
            <person name="Debuchy R."/>
            <person name="Gladieux P."/>
            <person name="Hiltunen Thoren M."/>
            <person name="Johannesson H."/>
        </authorList>
    </citation>
    <scope>NUCLEOTIDE SEQUENCE</scope>
    <source>
        <strain evidence="2">CBS 118394</strain>
    </source>
</reference>
<proteinExistence type="predicted"/>